<feature type="region of interest" description="Disordered" evidence="5">
    <location>
        <begin position="129"/>
        <end position="186"/>
    </location>
</feature>
<sequence>MVPCHTPLYTLISMYLWGSFEVKPVLAASCHRQLVRRQASAMDMVMPTEELVQIRSSQAHAHITAWTVISTSLYSIIFPCGLYTNSFCCGNMSSSTSHSSTDCCNQSFTGIDFGRPFVPLSYAEAHTEASRSATSSSSTTSSSFTPSSSSASTIISNAPTTSPPSAIRATPLPINQSSSSSSSHSAAIGAGVGVPLGVALLLGLGFLFYREHKQRLKLESLLGDNQPRGKHEKASHAAAMEGMPHDLGSNYRQELGGNYRHELGGNYGRELDSNPIYEANVTS</sequence>
<dbReference type="AlphaFoldDB" id="A0AA39QY66"/>
<keyword evidence="4 6" id="KW-0472">Membrane</keyword>
<keyword evidence="8" id="KW-1185">Reference proteome</keyword>
<accession>A0AA39QY66</accession>
<evidence type="ECO:0000256" key="1">
    <source>
        <dbReference type="ARBA" id="ARBA00004167"/>
    </source>
</evidence>
<dbReference type="GO" id="GO:0016020">
    <property type="term" value="C:membrane"/>
    <property type="evidence" value="ECO:0007669"/>
    <property type="project" value="UniProtKB-SubCell"/>
</dbReference>
<keyword evidence="2 6" id="KW-0812">Transmembrane</keyword>
<evidence type="ECO:0000313" key="7">
    <source>
        <dbReference type="EMBL" id="KAK0511417.1"/>
    </source>
</evidence>
<protein>
    <submittedName>
        <fullName evidence="7">Uncharacterized protein</fullName>
    </submittedName>
</protein>
<dbReference type="InterPro" id="IPR051694">
    <property type="entry name" value="Immunoregulatory_rcpt-like"/>
</dbReference>
<feature type="transmembrane region" description="Helical" evidence="6">
    <location>
        <begin position="186"/>
        <end position="209"/>
    </location>
</feature>
<proteinExistence type="predicted"/>
<gene>
    <name evidence="7" type="ORF">JMJ35_005990</name>
</gene>
<evidence type="ECO:0000256" key="5">
    <source>
        <dbReference type="SAM" id="MobiDB-lite"/>
    </source>
</evidence>
<evidence type="ECO:0000256" key="4">
    <source>
        <dbReference type="ARBA" id="ARBA00023136"/>
    </source>
</evidence>
<dbReference type="EMBL" id="JAFEKC020000013">
    <property type="protein sequence ID" value="KAK0511417.1"/>
    <property type="molecule type" value="Genomic_DNA"/>
</dbReference>
<feature type="compositionally biased region" description="Low complexity" evidence="5">
    <location>
        <begin position="130"/>
        <end position="167"/>
    </location>
</feature>
<evidence type="ECO:0000256" key="2">
    <source>
        <dbReference type="ARBA" id="ARBA00022692"/>
    </source>
</evidence>
<dbReference type="Proteomes" id="UP001166286">
    <property type="component" value="Unassembled WGS sequence"/>
</dbReference>
<reference evidence="7" key="1">
    <citation type="submission" date="2023-03" db="EMBL/GenBank/DDBJ databases">
        <title>Complete genome of Cladonia borealis.</title>
        <authorList>
            <person name="Park H."/>
        </authorList>
    </citation>
    <scope>NUCLEOTIDE SEQUENCE</scope>
    <source>
        <strain evidence="7">ANT050790</strain>
    </source>
</reference>
<dbReference type="PANTHER" id="PTHR15549:SF26">
    <property type="entry name" value="AXIAL BUDDING PATTERN PROTEIN 2-RELATED"/>
    <property type="match status" value="1"/>
</dbReference>
<dbReference type="PANTHER" id="PTHR15549">
    <property type="entry name" value="PAIRED IMMUNOGLOBULIN-LIKE TYPE 2 RECEPTOR"/>
    <property type="match status" value="1"/>
</dbReference>
<organism evidence="7 8">
    <name type="scientific">Cladonia borealis</name>
    <dbReference type="NCBI Taxonomy" id="184061"/>
    <lineage>
        <taxon>Eukaryota</taxon>
        <taxon>Fungi</taxon>
        <taxon>Dikarya</taxon>
        <taxon>Ascomycota</taxon>
        <taxon>Pezizomycotina</taxon>
        <taxon>Lecanoromycetes</taxon>
        <taxon>OSLEUM clade</taxon>
        <taxon>Lecanoromycetidae</taxon>
        <taxon>Lecanorales</taxon>
        <taxon>Lecanorineae</taxon>
        <taxon>Cladoniaceae</taxon>
        <taxon>Cladonia</taxon>
    </lineage>
</organism>
<keyword evidence="3 6" id="KW-1133">Transmembrane helix</keyword>
<feature type="compositionally biased region" description="Low complexity" evidence="5">
    <location>
        <begin position="177"/>
        <end position="186"/>
    </location>
</feature>
<comment type="subcellular location">
    <subcellularLocation>
        <location evidence="1">Membrane</location>
        <topology evidence="1">Single-pass membrane protein</topology>
    </subcellularLocation>
</comment>
<evidence type="ECO:0000313" key="8">
    <source>
        <dbReference type="Proteomes" id="UP001166286"/>
    </source>
</evidence>
<name>A0AA39QY66_9LECA</name>
<evidence type="ECO:0000256" key="6">
    <source>
        <dbReference type="SAM" id="Phobius"/>
    </source>
</evidence>
<dbReference type="GO" id="GO:0071944">
    <property type="term" value="C:cell periphery"/>
    <property type="evidence" value="ECO:0007669"/>
    <property type="project" value="UniProtKB-ARBA"/>
</dbReference>
<evidence type="ECO:0000256" key="3">
    <source>
        <dbReference type="ARBA" id="ARBA00022989"/>
    </source>
</evidence>
<comment type="caution">
    <text evidence="7">The sequence shown here is derived from an EMBL/GenBank/DDBJ whole genome shotgun (WGS) entry which is preliminary data.</text>
</comment>